<keyword evidence="2" id="KW-1185">Reference proteome</keyword>
<gene>
    <name evidence="1" type="ORF">C8Q71DRAFT_444017</name>
</gene>
<dbReference type="RefSeq" id="XP_047772739.1">
    <property type="nucleotide sequence ID" value="XM_047918583.1"/>
</dbReference>
<dbReference type="GeneID" id="71999315"/>
<reference evidence="1 2" key="1">
    <citation type="journal article" date="2021" name="Environ. Microbiol.">
        <title>Gene family expansions and transcriptome signatures uncover fungal adaptations to wood decay.</title>
        <authorList>
            <person name="Hage H."/>
            <person name="Miyauchi S."/>
            <person name="Viragh M."/>
            <person name="Drula E."/>
            <person name="Min B."/>
            <person name="Chaduli D."/>
            <person name="Navarro D."/>
            <person name="Favel A."/>
            <person name="Norest M."/>
            <person name="Lesage-Meessen L."/>
            <person name="Balint B."/>
            <person name="Merenyi Z."/>
            <person name="de Eugenio L."/>
            <person name="Morin E."/>
            <person name="Martinez A.T."/>
            <person name="Baldrian P."/>
            <person name="Stursova M."/>
            <person name="Martinez M.J."/>
            <person name="Novotny C."/>
            <person name="Magnuson J.K."/>
            <person name="Spatafora J.W."/>
            <person name="Maurice S."/>
            <person name="Pangilinan J."/>
            <person name="Andreopoulos W."/>
            <person name="LaButti K."/>
            <person name="Hundley H."/>
            <person name="Na H."/>
            <person name="Kuo A."/>
            <person name="Barry K."/>
            <person name="Lipzen A."/>
            <person name="Henrissat B."/>
            <person name="Riley R."/>
            <person name="Ahrendt S."/>
            <person name="Nagy L.G."/>
            <person name="Grigoriev I.V."/>
            <person name="Martin F."/>
            <person name="Rosso M.N."/>
        </authorList>
    </citation>
    <scope>NUCLEOTIDE SEQUENCE [LARGE SCALE GENOMIC DNA]</scope>
    <source>
        <strain evidence="1 2">CIRM-BRFM 1785</strain>
    </source>
</reference>
<evidence type="ECO:0000313" key="1">
    <source>
        <dbReference type="EMBL" id="KAH9829245.1"/>
    </source>
</evidence>
<organism evidence="1 2">
    <name type="scientific">Rhodofomes roseus</name>
    <dbReference type="NCBI Taxonomy" id="34475"/>
    <lineage>
        <taxon>Eukaryota</taxon>
        <taxon>Fungi</taxon>
        <taxon>Dikarya</taxon>
        <taxon>Basidiomycota</taxon>
        <taxon>Agaricomycotina</taxon>
        <taxon>Agaricomycetes</taxon>
        <taxon>Polyporales</taxon>
        <taxon>Rhodofomes</taxon>
    </lineage>
</organism>
<accession>A0ABQ8JYA2</accession>
<evidence type="ECO:0000313" key="2">
    <source>
        <dbReference type="Proteomes" id="UP000814176"/>
    </source>
</evidence>
<dbReference type="Proteomes" id="UP000814176">
    <property type="component" value="Unassembled WGS sequence"/>
</dbReference>
<dbReference type="EMBL" id="JADCUA010000041">
    <property type="protein sequence ID" value="KAH9829245.1"/>
    <property type="molecule type" value="Genomic_DNA"/>
</dbReference>
<comment type="caution">
    <text evidence="1">The sequence shown here is derived from an EMBL/GenBank/DDBJ whole genome shotgun (WGS) entry which is preliminary data.</text>
</comment>
<proteinExistence type="predicted"/>
<protein>
    <submittedName>
        <fullName evidence="1">Uncharacterized protein</fullName>
    </submittedName>
</protein>
<name>A0ABQ8JYA2_9APHY</name>
<sequence>MSLRVSPPTCLLGIRMSLPPSIACMTHFTLSSQTTVLPGVETKRGRFWYDDFYNGPVRTMEDMLADLCRVLLVFDNVKVLYGSREAADATAGTTQGTHSLDLVAQHMAAPKLRRLLCRSFLYLVMTVTR</sequence>